<dbReference type="PROSITE" id="PS00018">
    <property type="entry name" value="EF_HAND_1"/>
    <property type="match status" value="1"/>
</dbReference>
<name>B7AWD4_9FIRM</name>
<dbReference type="PIRSF" id="PIRSF037894">
    <property type="entry name" value="Subtilisin_rel_CspABC"/>
    <property type="match status" value="1"/>
</dbReference>
<keyword evidence="2 6" id="KW-0645">Protease</keyword>
<dbReference type="PRINTS" id="PR00723">
    <property type="entry name" value="SUBTILISIN"/>
</dbReference>
<dbReference type="InterPro" id="IPR015500">
    <property type="entry name" value="Peptidase_S8_subtilisin-rel"/>
</dbReference>
<evidence type="ECO:0000256" key="1">
    <source>
        <dbReference type="ARBA" id="ARBA00011073"/>
    </source>
</evidence>
<feature type="domain" description="Peptidase S8/S53" evidence="7">
    <location>
        <begin position="437"/>
        <end position="558"/>
    </location>
</feature>
<dbReference type="SUPFAM" id="SSF52743">
    <property type="entry name" value="Subtilisin-like"/>
    <property type="match status" value="1"/>
</dbReference>
<evidence type="ECO:0000256" key="4">
    <source>
        <dbReference type="ARBA" id="ARBA00022825"/>
    </source>
</evidence>
<dbReference type="GO" id="GO:0006508">
    <property type="term" value="P:proteolysis"/>
    <property type="evidence" value="ECO:0007669"/>
    <property type="project" value="UniProtKB-KW"/>
</dbReference>
<dbReference type="InterPro" id="IPR018247">
    <property type="entry name" value="EF_Hand_1_Ca_BS"/>
</dbReference>
<dbReference type="STRING" id="483218.BACPEC_03034"/>
<dbReference type="GO" id="GO:0004252">
    <property type="term" value="F:serine-type endopeptidase activity"/>
    <property type="evidence" value="ECO:0007669"/>
    <property type="project" value="UniProtKB-UniRule"/>
</dbReference>
<keyword evidence="9" id="KW-1185">Reference proteome</keyword>
<dbReference type="Pfam" id="PF00082">
    <property type="entry name" value="Peptidase_S8"/>
    <property type="match status" value="2"/>
</dbReference>
<dbReference type="PROSITE" id="PS00136">
    <property type="entry name" value="SUBTILASE_ASP"/>
    <property type="match status" value="1"/>
</dbReference>
<feature type="active site" description="Charge relay system" evidence="5 6">
    <location>
        <position position="503"/>
    </location>
</feature>
<comment type="caution">
    <text evidence="8">The sequence shown here is derived from an EMBL/GenBank/DDBJ whole genome shotgun (WGS) entry which is preliminary data.</text>
</comment>
<keyword evidence="3 6" id="KW-0378">Hydrolase</keyword>
<dbReference type="EMBL" id="ABVQ01000037">
    <property type="protein sequence ID" value="EEC56525.1"/>
    <property type="molecule type" value="Genomic_DNA"/>
</dbReference>
<feature type="active site" description="Charge relay system" evidence="5 6">
    <location>
        <position position="104"/>
    </location>
</feature>
<evidence type="ECO:0000256" key="3">
    <source>
        <dbReference type="ARBA" id="ARBA00022801"/>
    </source>
</evidence>
<feature type="active site" description="Charge relay system" evidence="5 6">
    <location>
        <position position="179"/>
    </location>
</feature>
<dbReference type="InterPro" id="IPR022398">
    <property type="entry name" value="Peptidase_S8_His-AS"/>
</dbReference>
<accession>B7AWD4</accession>
<dbReference type="PROSITE" id="PS00137">
    <property type="entry name" value="SUBTILASE_HIS"/>
    <property type="match status" value="1"/>
</dbReference>
<evidence type="ECO:0000259" key="7">
    <source>
        <dbReference type="Pfam" id="PF00082"/>
    </source>
</evidence>
<dbReference type="InterPro" id="IPR034045">
    <property type="entry name" value="Pep_S8_CspA-like"/>
</dbReference>
<dbReference type="CDD" id="cd07478">
    <property type="entry name" value="Peptidases_S8_CspA-like"/>
    <property type="match status" value="1"/>
</dbReference>
<dbReference type="Proteomes" id="UP000003136">
    <property type="component" value="Unassembled WGS sequence"/>
</dbReference>
<comment type="similarity">
    <text evidence="1 6">Belongs to the peptidase S8 family.</text>
</comment>
<organism evidence="8 9">
    <name type="scientific">[Bacteroides] pectinophilus ATCC 43243</name>
    <dbReference type="NCBI Taxonomy" id="483218"/>
    <lineage>
        <taxon>Bacteria</taxon>
        <taxon>Bacillati</taxon>
        <taxon>Bacillota</taxon>
        <taxon>Clostridia</taxon>
        <taxon>Eubacteriales</taxon>
    </lineage>
</organism>
<evidence type="ECO:0000313" key="9">
    <source>
        <dbReference type="Proteomes" id="UP000003136"/>
    </source>
</evidence>
<dbReference type="InterPro" id="IPR023827">
    <property type="entry name" value="Peptidase_S8_Asp-AS"/>
</dbReference>
<reference evidence="8 9" key="2">
    <citation type="submission" date="2008-11" db="EMBL/GenBank/DDBJ databases">
        <authorList>
            <person name="Fulton L."/>
            <person name="Clifton S."/>
            <person name="Fulton B."/>
            <person name="Xu J."/>
            <person name="Minx P."/>
            <person name="Pepin K.H."/>
            <person name="Johnson M."/>
            <person name="Bhonagiri V."/>
            <person name="Nash W.E."/>
            <person name="Mardis E.R."/>
            <person name="Wilson R.K."/>
        </authorList>
    </citation>
    <scope>NUCLEOTIDE SEQUENCE [LARGE SCALE GENOMIC DNA]</scope>
    <source>
        <strain evidence="8 9">ATCC 43243</strain>
    </source>
</reference>
<dbReference type="Gene3D" id="2.60.120.1290">
    <property type="match status" value="1"/>
</dbReference>
<dbReference type="PANTHER" id="PTHR43399:SF4">
    <property type="entry name" value="CELL WALL-ASSOCIATED PROTEASE"/>
    <property type="match status" value="1"/>
</dbReference>
<evidence type="ECO:0000256" key="2">
    <source>
        <dbReference type="ARBA" id="ARBA00022670"/>
    </source>
</evidence>
<evidence type="ECO:0000256" key="6">
    <source>
        <dbReference type="PROSITE-ProRule" id="PRU01240"/>
    </source>
</evidence>
<keyword evidence="4 6" id="KW-0720">Serine protease</keyword>
<evidence type="ECO:0000313" key="8">
    <source>
        <dbReference type="EMBL" id="EEC56525.1"/>
    </source>
</evidence>
<dbReference type="InterPro" id="IPR017310">
    <property type="entry name" value="Pept_S8A_subtilisin_clostridia"/>
</dbReference>
<evidence type="ECO:0000256" key="5">
    <source>
        <dbReference type="PIRSR" id="PIRSR615500-1"/>
    </source>
</evidence>
<dbReference type="eggNOG" id="COG1404">
    <property type="taxonomic scope" value="Bacteria"/>
</dbReference>
<dbReference type="Gene3D" id="3.40.50.200">
    <property type="entry name" value="Peptidase S8/S53 domain"/>
    <property type="match status" value="1"/>
</dbReference>
<dbReference type="InterPro" id="IPR051048">
    <property type="entry name" value="Peptidase_S8/S53_subtilisin"/>
</dbReference>
<protein>
    <recommendedName>
        <fullName evidence="7">Peptidase S8/S53 domain-containing protein</fullName>
    </recommendedName>
</protein>
<reference evidence="8 9" key="1">
    <citation type="submission" date="2008-11" db="EMBL/GenBank/DDBJ databases">
        <title>Draft genome sequence of Bacteroides pectinophilus (ATCC 43243).</title>
        <authorList>
            <person name="Sudarsanam P."/>
            <person name="Ley R."/>
            <person name="Guruge J."/>
            <person name="Turnbaugh P.J."/>
            <person name="Mahowald M."/>
            <person name="Liep D."/>
            <person name="Gordon J."/>
        </authorList>
    </citation>
    <scope>NUCLEOTIDE SEQUENCE [LARGE SCALE GENOMIC DNA]</scope>
    <source>
        <strain evidence="8 9">ATCC 43243</strain>
    </source>
</reference>
<proteinExistence type="inferred from homology"/>
<dbReference type="InterPro" id="IPR036852">
    <property type="entry name" value="Peptidase_S8/S53_dom_sf"/>
</dbReference>
<dbReference type="AlphaFoldDB" id="B7AWD4"/>
<dbReference type="InterPro" id="IPR000209">
    <property type="entry name" value="Peptidase_S8/S53_dom"/>
</dbReference>
<sequence>MDLNCSQIITSGDYYDYIAAYTPYLYNMLSYTPGVCVNNIDNQWLVINYEGDGSIGVSTSGYIEIPKLFTLTDTSSIDASGITQVHNQPVLNLLGRGVLIGFIDTGIDYLNPIFQYARGLSKIDAIWDQTIQSPDSNPSDNPYKYGTVYTNSQINDAIAASLAGDDPYAIVPSKDDNGHGTFIAGIAAGGADKSAGFTGAAPDASIAMVKLKPAKQYLRDFFLINDEAVAFQENDIMTGMQFLKDTANAKGKPLVICIGLGSSSGPHNGGTPLAAYANDLARQAGIGVVCSMGNEGNARHHFSGIKPAFEDYATVELSVSDNEKGFVLELWADRPEMFSISIVSPTGELIPRIPARRTEQSSVIDFVFEQTRLYIDYQNVESLSGNQLIFMRFIKPTGGIWKINVHGLSGLSGEFDMWLPVTAFLTGDVHFVRPSPDTTLTQPATAFSVISVGAYDHLTGGIYIANGRGPTSDGRLKPDIVAPGVNVYGPSADGGYTYMTGTSVAAAHVAGAAALIFAWDIRSKPATYLSSTNLKTTLVRGARRAATRSYPNNEWGYGILDLYNSFEQTRLQ</sequence>
<feature type="domain" description="Peptidase S8/S53" evidence="7">
    <location>
        <begin position="95"/>
        <end position="296"/>
    </location>
</feature>
<dbReference type="PROSITE" id="PS51892">
    <property type="entry name" value="SUBTILASE"/>
    <property type="match status" value="1"/>
</dbReference>
<dbReference type="PANTHER" id="PTHR43399">
    <property type="entry name" value="SUBTILISIN-RELATED"/>
    <property type="match status" value="1"/>
</dbReference>
<gene>
    <name evidence="8" type="ORF">BACPEC_03034</name>
</gene>
<dbReference type="HOGENOM" id="CLU_025670_0_0_9"/>